<dbReference type="InterPro" id="IPR016073">
    <property type="entry name" value="Skp1_comp_POZ"/>
</dbReference>
<comment type="caution">
    <text evidence="2">The sequence shown here is derived from an EMBL/GenBank/DDBJ whole genome shotgun (WGS) entry which is preliminary data.</text>
</comment>
<keyword evidence="3" id="KW-1185">Reference proteome</keyword>
<evidence type="ECO:0000259" key="1">
    <source>
        <dbReference type="Pfam" id="PF03931"/>
    </source>
</evidence>
<name>A0A812SCX9_9DINO</name>
<dbReference type="SUPFAM" id="SSF54695">
    <property type="entry name" value="POZ domain"/>
    <property type="match status" value="1"/>
</dbReference>
<sequence>MARLKSSDGDIFEVGDGIVALSPVLASVADSGDGDEIPLPLVDSLALRWVLAHCQEYRVQGRWVLSKKLSKGGPSDLEKLLWAADFLALDRLASLCLAKLAGLLLQEQGTKISLRALCRCLEFGLKLPELAVAVLQAVQEQAAFGDETALSAVSRCRAHAAAAVRLATVKALEMLAPKGHAVVTQCLQSRLQIEAEEEVQLAILLALVKVGAKESASSQASASQNFVDIHNVLRFLGPNCSAAIREAAAQAVGSLAQIGSAQALAALIGSPPVYLRQGITDSAPRVRRESLRSLQQLVGNCKSIHVLSGIAARLQDTDDGVRKEAVKAVALISRPGDVIVIRAALACLGPGCPWALSVGVQALQLVGRGDAAAIAGVLQHMKDPKTRMPAAQALLQISTVQEALRSCISCLVSPDVQMRNSVPECLLILLRQCLSPVGFVSSDLLRYLCHRAFEVRRATLAAFGSLPLAGKKILPTALRGIGCRLLDRHHAVRAAAAELARTFGPEERLRVLSPLTRHLAHRKGRRRLVVGAFRRLATPWDKRYLELLIPSLKSRQVSVQKAGIEIARRLSSGHESTGIEKALNLVQEKCASAKTGGYLLLASMLGRCSAAQNQVPASLLQSAVPAVIAGIQSREISLRCAAAACSPGLSSVVAASADMTASVEWLDVLAAGLVDSSDPSRFMQLSAAAAIQPFLAHSNACSRLALEVIMGAMLHRDWEVRWTAVAALLQVPLDGTTRSDPARMPESLASEIRTAICRLQSEKQQAVRDVADYVLSKGLHGDHQLCQLALRTSHAQKNSSSGCVRGIHSVKRVRRNRVPAQRFAKPLKLGPVQPVRLE</sequence>
<accession>A0A812SCX9</accession>
<reference evidence="2" key="1">
    <citation type="submission" date="2021-02" db="EMBL/GenBank/DDBJ databases">
        <authorList>
            <person name="Dougan E. K."/>
            <person name="Rhodes N."/>
            <person name="Thang M."/>
            <person name="Chan C."/>
        </authorList>
    </citation>
    <scope>NUCLEOTIDE SEQUENCE</scope>
</reference>
<dbReference type="InterPro" id="IPR016024">
    <property type="entry name" value="ARM-type_fold"/>
</dbReference>
<dbReference type="OrthoDB" id="3173976at2759"/>
<evidence type="ECO:0000313" key="3">
    <source>
        <dbReference type="Proteomes" id="UP000604046"/>
    </source>
</evidence>
<keyword evidence="2" id="KW-0456">Lyase</keyword>
<dbReference type="EMBL" id="CAJNDS010002434">
    <property type="protein sequence ID" value="CAE7472319.1"/>
    <property type="molecule type" value="Genomic_DNA"/>
</dbReference>
<dbReference type="AlphaFoldDB" id="A0A812SCX9"/>
<evidence type="ECO:0000313" key="2">
    <source>
        <dbReference type="EMBL" id="CAE7472319.1"/>
    </source>
</evidence>
<dbReference type="GO" id="GO:0016829">
    <property type="term" value="F:lyase activity"/>
    <property type="evidence" value="ECO:0007669"/>
    <property type="project" value="UniProtKB-KW"/>
</dbReference>
<dbReference type="InterPro" id="IPR011989">
    <property type="entry name" value="ARM-like"/>
</dbReference>
<organism evidence="2 3">
    <name type="scientific">Symbiodinium natans</name>
    <dbReference type="NCBI Taxonomy" id="878477"/>
    <lineage>
        <taxon>Eukaryota</taxon>
        <taxon>Sar</taxon>
        <taxon>Alveolata</taxon>
        <taxon>Dinophyceae</taxon>
        <taxon>Suessiales</taxon>
        <taxon>Symbiodiniaceae</taxon>
        <taxon>Symbiodinium</taxon>
    </lineage>
</organism>
<dbReference type="SUPFAM" id="SSF48371">
    <property type="entry name" value="ARM repeat"/>
    <property type="match status" value="1"/>
</dbReference>
<dbReference type="GO" id="GO:0006511">
    <property type="term" value="P:ubiquitin-dependent protein catabolic process"/>
    <property type="evidence" value="ECO:0007669"/>
    <property type="project" value="InterPro"/>
</dbReference>
<protein>
    <submittedName>
        <fullName evidence="2">Pplyase protein</fullName>
    </submittedName>
</protein>
<proteinExistence type="predicted"/>
<dbReference type="InterPro" id="IPR011333">
    <property type="entry name" value="SKP1/BTB/POZ_sf"/>
</dbReference>
<feature type="domain" description="SKP1 component POZ" evidence="1">
    <location>
        <begin position="3"/>
        <end position="58"/>
    </location>
</feature>
<dbReference type="Pfam" id="PF03931">
    <property type="entry name" value="Skp1_POZ"/>
    <property type="match status" value="1"/>
</dbReference>
<dbReference type="Gene3D" id="1.25.10.10">
    <property type="entry name" value="Leucine-rich Repeat Variant"/>
    <property type="match status" value="3"/>
</dbReference>
<dbReference type="Gene3D" id="3.30.710.10">
    <property type="entry name" value="Potassium Channel Kv1.1, Chain A"/>
    <property type="match status" value="1"/>
</dbReference>
<gene>
    <name evidence="2" type="primary">pplyase</name>
    <name evidence="2" type="ORF">SNAT2548_LOCUS26528</name>
</gene>
<dbReference type="Proteomes" id="UP000604046">
    <property type="component" value="Unassembled WGS sequence"/>
</dbReference>